<sequence length="144" mass="15299">MGSDLTIYPIIVPTGHSPATRFFTSSATIEKVYLVDIFTTMSDHSLDTFFDKSYFDCAVSLDNFPADLDLDLDADCFSLEPARPFGQLDNSFASDFSFSMDSALSPNMPISPCDSTISSAGSTTTLGSESKFALPSCKLGGGAG</sequence>
<organism evidence="1 2">
    <name type="scientific">Amniculicola lignicola CBS 123094</name>
    <dbReference type="NCBI Taxonomy" id="1392246"/>
    <lineage>
        <taxon>Eukaryota</taxon>
        <taxon>Fungi</taxon>
        <taxon>Dikarya</taxon>
        <taxon>Ascomycota</taxon>
        <taxon>Pezizomycotina</taxon>
        <taxon>Dothideomycetes</taxon>
        <taxon>Pleosporomycetidae</taxon>
        <taxon>Pleosporales</taxon>
        <taxon>Amniculicolaceae</taxon>
        <taxon>Amniculicola</taxon>
    </lineage>
</organism>
<evidence type="ECO:0000313" key="1">
    <source>
        <dbReference type="EMBL" id="KAF1994111.1"/>
    </source>
</evidence>
<dbReference type="EMBL" id="ML977670">
    <property type="protein sequence ID" value="KAF1994111.1"/>
    <property type="molecule type" value="Genomic_DNA"/>
</dbReference>
<accession>A0A6A5W1T2</accession>
<protein>
    <submittedName>
        <fullName evidence="1">Uncharacterized protein</fullName>
    </submittedName>
</protein>
<proteinExistence type="predicted"/>
<keyword evidence="2" id="KW-1185">Reference proteome</keyword>
<dbReference type="Proteomes" id="UP000799779">
    <property type="component" value="Unassembled WGS sequence"/>
</dbReference>
<dbReference type="AlphaFoldDB" id="A0A6A5W1T2"/>
<reference evidence="1" key="1">
    <citation type="journal article" date="2020" name="Stud. Mycol.">
        <title>101 Dothideomycetes genomes: a test case for predicting lifestyles and emergence of pathogens.</title>
        <authorList>
            <person name="Haridas S."/>
            <person name="Albert R."/>
            <person name="Binder M."/>
            <person name="Bloem J."/>
            <person name="Labutti K."/>
            <person name="Salamov A."/>
            <person name="Andreopoulos B."/>
            <person name="Baker S."/>
            <person name="Barry K."/>
            <person name="Bills G."/>
            <person name="Bluhm B."/>
            <person name="Cannon C."/>
            <person name="Castanera R."/>
            <person name="Culley D."/>
            <person name="Daum C."/>
            <person name="Ezra D."/>
            <person name="Gonzalez J."/>
            <person name="Henrissat B."/>
            <person name="Kuo A."/>
            <person name="Liang C."/>
            <person name="Lipzen A."/>
            <person name="Lutzoni F."/>
            <person name="Magnuson J."/>
            <person name="Mondo S."/>
            <person name="Nolan M."/>
            <person name="Ohm R."/>
            <person name="Pangilinan J."/>
            <person name="Park H.-J."/>
            <person name="Ramirez L."/>
            <person name="Alfaro M."/>
            <person name="Sun H."/>
            <person name="Tritt A."/>
            <person name="Yoshinaga Y."/>
            <person name="Zwiers L.-H."/>
            <person name="Turgeon B."/>
            <person name="Goodwin S."/>
            <person name="Spatafora J."/>
            <person name="Crous P."/>
            <person name="Grigoriev I."/>
        </authorList>
    </citation>
    <scope>NUCLEOTIDE SEQUENCE</scope>
    <source>
        <strain evidence="1">CBS 123094</strain>
    </source>
</reference>
<gene>
    <name evidence="1" type="ORF">P154DRAFT_39282</name>
</gene>
<name>A0A6A5W1T2_9PLEO</name>
<evidence type="ECO:0000313" key="2">
    <source>
        <dbReference type="Proteomes" id="UP000799779"/>
    </source>
</evidence>